<dbReference type="Proteomes" id="UP000554482">
    <property type="component" value="Unassembled WGS sequence"/>
</dbReference>
<comment type="caution">
    <text evidence="2">The sequence shown here is derived from an EMBL/GenBank/DDBJ whole genome shotgun (WGS) entry which is preliminary data.</text>
</comment>
<name>A0A7J6X2M1_THATH</name>
<dbReference type="EMBL" id="JABWDY010005976">
    <property type="protein sequence ID" value="KAF5204009.1"/>
    <property type="molecule type" value="Genomic_DNA"/>
</dbReference>
<keyword evidence="3" id="KW-1185">Reference proteome</keyword>
<feature type="chain" id="PRO_5029672544" evidence="1">
    <location>
        <begin position="19"/>
        <end position="90"/>
    </location>
</feature>
<evidence type="ECO:0000313" key="2">
    <source>
        <dbReference type="EMBL" id="KAF5204009.1"/>
    </source>
</evidence>
<reference evidence="2 3" key="1">
    <citation type="submission" date="2020-06" db="EMBL/GenBank/DDBJ databases">
        <title>Transcriptomic and genomic resources for Thalictrum thalictroides and T. hernandezii: Facilitating candidate gene discovery in an emerging model plant lineage.</title>
        <authorList>
            <person name="Arias T."/>
            <person name="Riano-Pachon D.M."/>
            <person name="Di Stilio V.S."/>
        </authorList>
    </citation>
    <scope>NUCLEOTIDE SEQUENCE [LARGE SCALE GENOMIC DNA]</scope>
    <source>
        <strain evidence="3">cv. WT478/WT964</strain>
        <tissue evidence="2">Leaves</tissue>
    </source>
</reference>
<proteinExistence type="predicted"/>
<organism evidence="2 3">
    <name type="scientific">Thalictrum thalictroides</name>
    <name type="common">Rue-anemone</name>
    <name type="synonym">Anemone thalictroides</name>
    <dbReference type="NCBI Taxonomy" id="46969"/>
    <lineage>
        <taxon>Eukaryota</taxon>
        <taxon>Viridiplantae</taxon>
        <taxon>Streptophyta</taxon>
        <taxon>Embryophyta</taxon>
        <taxon>Tracheophyta</taxon>
        <taxon>Spermatophyta</taxon>
        <taxon>Magnoliopsida</taxon>
        <taxon>Ranunculales</taxon>
        <taxon>Ranunculaceae</taxon>
        <taxon>Thalictroideae</taxon>
        <taxon>Thalictrum</taxon>
    </lineage>
</organism>
<feature type="signal peptide" evidence="1">
    <location>
        <begin position="1"/>
        <end position="18"/>
    </location>
</feature>
<gene>
    <name evidence="2" type="ORF">FRX31_006404</name>
</gene>
<keyword evidence="1" id="KW-0732">Signal</keyword>
<dbReference type="AlphaFoldDB" id="A0A7J6X2M1"/>
<accession>A0A7J6X2M1</accession>
<evidence type="ECO:0000313" key="3">
    <source>
        <dbReference type="Proteomes" id="UP000554482"/>
    </source>
</evidence>
<sequence>MCILDLSVIIVRWIQLLGSDTNANTVGTKIFVRSKASVLICVKSCDVSKIRFRDNSLKKQETYQRLKERIKDIMVDIMMYIALSIKPARS</sequence>
<evidence type="ECO:0000256" key="1">
    <source>
        <dbReference type="SAM" id="SignalP"/>
    </source>
</evidence>
<protein>
    <submittedName>
        <fullName evidence="2">Uncharacterized protein</fullName>
    </submittedName>
</protein>